<keyword evidence="3" id="KW-0238">DNA-binding</keyword>
<proteinExistence type="inferred from homology"/>
<dbReference type="PANTHER" id="PTHR30419">
    <property type="entry name" value="HTH-TYPE TRANSCRIPTIONAL REGULATOR YBHD"/>
    <property type="match status" value="1"/>
</dbReference>
<protein>
    <submittedName>
        <fullName evidence="6">HTH-type transcriptional regulator YwbI</fullName>
    </submittedName>
</protein>
<name>A0ABQ3N2Y8_9BACI</name>
<evidence type="ECO:0000259" key="5">
    <source>
        <dbReference type="PROSITE" id="PS50931"/>
    </source>
</evidence>
<dbReference type="InterPro" id="IPR036388">
    <property type="entry name" value="WH-like_DNA-bd_sf"/>
</dbReference>
<evidence type="ECO:0000256" key="3">
    <source>
        <dbReference type="ARBA" id="ARBA00023125"/>
    </source>
</evidence>
<dbReference type="PROSITE" id="PS50931">
    <property type="entry name" value="HTH_LYSR"/>
    <property type="match status" value="1"/>
</dbReference>
<keyword evidence="2" id="KW-0805">Transcription regulation</keyword>
<dbReference type="InterPro" id="IPR036390">
    <property type="entry name" value="WH_DNA-bd_sf"/>
</dbReference>
<dbReference type="InterPro" id="IPR050950">
    <property type="entry name" value="HTH-type_LysR_regulators"/>
</dbReference>
<feature type="domain" description="HTH lysR-type" evidence="5">
    <location>
        <begin position="4"/>
        <end position="61"/>
    </location>
</feature>
<reference evidence="6 7" key="1">
    <citation type="journal article" date="2022" name="Int. J. Syst. Evol. Microbiol.">
        <title>Neobacillus kokaensis sp. nov., isolated from soil.</title>
        <authorList>
            <person name="Yuki K."/>
            <person name="Matsubara H."/>
            <person name="Yamaguchi S."/>
        </authorList>
    </citation>
    <scope>NUCLEOTIDE SEQUENCE [LARGE SCALE GENOMIC DNA]</scope>
    <source>
        <strain evidence="6 7">LOB 377</strain>
    </source>
</reference>
<dbReference type="PRINTS" id="PR00039">
    <property type="entry name" value="HTHLYSR"/>
</dbReference>
<dbReference type="CDD" id="cd08438">
    <property type="entry name" value="PBP2_CidR"/>
    <property type="match status" value="1"/>
</dbReference>
<comment type="caution">
    <text evidence="6">The sequence shown here is derived from an EMBL/GenBank/DDBJ whole genome shotgun (WGS) entry which is preliminary data.</text>
</comment>
<dbReference type="Pfam" id="PF03466">
    <property type="entry name" value="LysR_substrate"/>
    <property type="match status" value="1"/>
</dbReference>
<keyword evidence="7" id="KW-1185">Reference proteome</keyword>
<dbReference type="SUPFAM" id="SSF53850">
    <property type="entry name" value="Periplasmic binding protein-like II"/>
    <property type="match status" value="1"/>
</dbReference>
<evidence type="ECO:0000313" key="7">
    <source>
        <dbReference type="Proteomes" id="UP000637074"/>
    </source>
</evidence>
<dbReference type="InterPro" id="IPR005119">
    <property type="entry name" value="LysR_subst-bd"/>
</dbReference>
<dbReference type="PANTHER" id="PTHR30419:SF8">
    <property type="entry name" value="NITROGEN ASSIMILATION TRANSCRIPTIONAL ACTIVATOR-RELATED"/>
    <property type="match status" value="1"/>
</dbReference>
<organism evidence="6 7">
    <name type="scientific">Neobacillus kokaensis</name>
    <dbReference type="NCBI Taxonomy" id="2759023"/>
    <lineage>
        <taxon>Bacteria</taxon>
        <taxon>Bacillati</taxon>
        <taxon>Bacillota</taxon>
        <taxon>Bacilli</taxon>
        <taxon>Bacillales</taxon>
        <taxon>Bacillaceae</taxon>
        <taxon>Neobacillus</taxon>
    </lineage>
</organism>
<dbReference type="Gene3D" id="3.40.190.290">
    <property type="match status" value="1"/>
</dbReference>
<dbReference type="Pfam" id="PF00126">
    <property type="entry name" value="HTH_1"/>
    <property type="match status" value="1"/>
</dbReference>
<accession>A0ABQ3N2Y8</accession>
<dbReference type="Gene3D" id="1.10.10.10">
    <property type="entry name" value="Winged helix-like DNA-binding domain superfamily/Winged helix DNA-binding domain"/>
    <property type="match status" value="1"/>
</dbReference>
<comment type="similarity">
    <text evidence="1">Belongs to the LysR transcriptional regulatory family.</text>
</comment>
<evidence type="ECO:0000256" key="4">
    <source>
        <dbReference type="ARBA" id="ARBA00023163"/>
    </source>
</evidence>
<dbReference type="Proteomes" id="UP000637074">
    <property type="component" value="Unassembled WGS sequence"/>
</dbReference>
<keyword evidence="4" id="KW-0804">Transcription</keyword>
<dbReference type="SUPFAM" id="SSF46785">
    <property type="entry name" value="Winged helix' DNA-binding domain"/>
    <property type="match status" value="1"/>
</dbReference>
<evidence type="ECO:0000313" key="6">
    <source>
        <dbReference type="EMBL" id="GHH98964.1"/>
    </source>
</evidence>
<evidence type="ECO:0000256" key="2">
    <source>
        <dbReference type="ARBA" id="ARBA00023015"/>
    </source>
</evidence>
<gene>
    <name evidence="6" type="primary">ywbI_1</name>
    <name evidence="6" type="ORF">AM1BK_25070</name>
</gene>
<sequence>MIKMELRDLKSFMEVADFKSFTNAAAHSFLTQPSLSKAVKKLEEELDVELFDRSTRHLRLTDAGRIVYQQSQKAFAALSELNILLDELRDIAAGEIKFGIPPLIGTLFFPMIAQQFNERYPKVTLELVELGAKVIGRLIDEAKIDVGIVVLPADEAMFHTFPFFQDEFVLFIHEHHELAQKTTVTLKDLQHESFILFSEDFALHDYIIDACKSEGFTPQVSYQSSQWDLILELVSAKLGIALLPKLIYQKQTNKNVKIVPLQNPTLYWNLGIITKKDAYHSFALRELLKMLNNQ</sequence>
<evidence type="ECO:0000256" key="1">
    <source>
        <dbReference type="ARBA" id="ARBA00009437"/>
    </source>
</evidence>
<dbReference type="EMBL" id="BNDS01000009">
    <property type="protein sequence ID" value="GHH98964.1"/>
    <property type="molecule type" value="Genomic_DNA"/>
</dbReference>
<dbReference type="InterPro" id="IPR000847">
    <property type="entry name" value="LysR_HTH_N"/>
</dbReference>